<dbReference type="GO" id="GO:0016747">
    <property type="term" value="F:acyltransferase activity, transferring groups other than amino-acyl groups"/>
    <property type="evidence" value="ECO:0007669"/>
    <property type="project" value="InterPro"/>
</dbReference>
<keyword evidence="3" id="KW-1185">Reference proteome</keyword>
<dbReference type="Pfam" id="PF00583">
    <property type="entry name" value="Acetyltransf_1"/>
    <property type="match status" value="1"/>
</dbReference>
<proteinExistence type="predicted"/>
<dbReference type="SUPFAM" id="SSF55729">
    <property type="entry name" value="Acyl-CoA N-acyltransferases (Nat)"/>
    <property type="match status" value="1"/>
</dbReference>
<reference evidence="2" key="1">
    <citation type="journal article" date="2021" name="IMA Fungus">
        <title>Genomic characterization of three marine fungi, including Emericellopsis atlantica sp. nov. with signatures of a generalist lifestyle and marine biomass degradation.</title>
        <authorList>
            <person name="Hagestad O.C."/>
            <person name="Hou L."/>
            <person name="Andersen J.H."/>
            <person name="Hansen E.H."/>
            <person name="Altermark B."/>
            <person name="Li C."/>
            <person name="Kuhnert E."/>
            <person name="Cox R.J."/>
            <person name="Crous P.W."/>
            <person name="Spatafora J.W."/>
            <person name="Lail K."/>
            <person name="Amirebrahimi M."/>
            <person name="Lipzen A."/>
            <person name="Pangilinan J."/>
            <person name="Andreopoulos W."/>
            <person name="Hayes R.D."/>
            <person name="Ng V."/>
            <person name="Grigoriev I.V."/>
            <person name="Jackson S.A."/>
            <person name="Sutton T.D.S."/>
            <person name="Dobson A.D.W."/>
            <person name="Rama T."/>
        </authorList>
    </citation>
    <scope>NUCLEOTIDE SEQUENCE</scope>
    <source>
        <strain evidence="2">TRa018bII</strain>
    </source>
</reference>
<dbReference type="Proteomes" id="UP000824998">
    <property type="component" value="Unassembled WGS sequence"/>
</dbReference>
<organism evidence="2 3">
    <name type="scientific">Amylocarpus encephaloides</name>
    <dbReference type="NCBI Taxonomy" id="45428"/>
    <lineage>
        <taxon>Eukaryota</taxon>
        <taxon>Fungi</taxon>
        <taxon>Dikarya</taxon>
        <taxon>Ascomycota</taxon>
        <taxon>Pezizomycotina</taxon>
        <taxon>Leotiomycetes</taxon>
        <taxon>Helotiales</taxon>
        <taxon>Helotiales incertae sedis</taxon>
        <taxon>Amylocarpus</taxon>
    </lineage>
</organism>
<dbReference type="CDD" id="cd04301">
    <property type="entry name" value="NAT_SF"/>
    <property type="match status" value="1"/>
</dbReference>
<dbReference type="PROSITE" id="PS51186">
    <property type="entry name" value="GNAT"/>
    <property type="match status" value="1"/>
</dbReference>
<dbReference type="PANTHER" id="PTHR42791">
    <property type="entry name" value="GNAT FAMILY ACETYLTRANSFERASE"/>
    <property type="match status" value="1"/>
</dbReference>
<protein>
    <submittedName>
        <fullName evidence="2">Acyl-CoA N-acyltransferase</fullName>
    </submittedName>
</protein>
<dbReference type="InterPro" id="IPR000182">
    <property type="entry name" value="GNAT_dom"/>
</dbReference>
<gene>
    <name evidence="2" type="ORF">BJ875DRAFT_115022</name>
</gene>
<evidence type="ECO:0000313" key="3">
    <source>
        <dbReference type="Proteomes" id="UP000824998"/>
    </source>
</evidence>
<dbReference type="InterPro" id="IPR052523">
    <property type="entry name" value="Trichothecene_AcTrans"/>
</dbReference>
<sequence>MEVTLSHDPQDIPVLGELNRLAYTPELASRFAFRNWPDVDNARQFYRARVTERMAHPASKVFKAVDIATGEILGFVALTLEEAEDGHEGFGDVVKAMENPTMKAVQMLPEFLNQEFILTSGAMIKGLQDRMKGGRHYYISTLVVSPQYQRKGIGAQLMRKCLEEANKEGLPTWLISFPGSHELYLKLGFVDVEHSDVDLNEWDGGRCRGYGIYRSYAMRRGIGGENE</sequence>
<name>A0A9P8C8J4_9HELO</name>
<accession>A0A9P8C8J4</accession>
<evidence type="ECO:0000313" key="2">
    <source>
        <dbReference type="EMBL" id="KAG9237898.1"/>
    </source>
</evidence>
<evidence type="ECO:0000259" key="1">
    <source>
        <dbReference type="PROSITE" id="PS51186"/>
    </source>
</evidence>
<comment type="caution">
    <text evidence="2">The sequence shown here is derived from an EMBL/GenBank/DDBJ whole genome shotgun (WGS) entry which is preliminary data.</text>
</comment>
<dbReference type="PANTHER" id="PTHR42791:SF2">
    <property type="entry name" value="N-ACETYLTRANSFERASE DOMAIN-CONTAINING PROTEIN"/>
    <property type="match status" value="1"/>
</dbReference>
<feature type="domain" description="N-acetyltransferase" evidence="1">
    <location>
        <begin position="73"/>
        <end position="219"/>
    </location>
</feature>
<dbReference type="Gene3D" id="3.40.630.30">
    <property type="match status" value="1"/>
</dbReference>
<dbReference type="AlphaFoldDB" id="A0A9P8C8J4"/>
<dbReference type="EMBL" id="MU251379">
    <property type="protein sequence ID" value="KAG9237898.1"/>
    <property type="molecule type" value="Genomic_DNA"/>
</dbReference>
<dbReference type="OrthoDB" id="410198at2759"/>
<dbReference type="InterPro" id="IPR016181">
    <property type="entry name" value="Acyl_CoA_acyltransferase"/>
</dbReference>